<protein>
    <submittedName>
        <fullName evidence="9">Oligopeptide transport ATP-binding protein OppD</fullName>
    </submittedName>
</protein>
<dbReference type="PANTHER" id="PTHR43297">
    <property type="entry name" value="OLIGOPEPTIDE TRANSPORT ATP-BINDING PROTEIN APPD"/>
    <property type="match status" value="1"/>
</dbReference>
<evidence type="ECO:0000256" key="5">
    <source>
        <dbReference type="ARBA" id="ARBA00022741"/>
    </source>
</evidence>
<evidence type="ECO:0000256" key="6">
    <source>
        <dbReference type="ARBA" id="ARBA00022840"/>
    </source>
</evidence>
<dbReference type="Proteomes" id="UP000317648">
    <property type="component" value="Chromosome"/>
</dbReference>
<keyword evidence="3" id="KW-0813">Transport</keyword>
<dbReference type="GO" id="GO:0005524">
    <property type="term" value="F:ATP binding"/>
    <property type="evidence" value="ECO:0007669"/>
    <property type="project" value="UniProtKB-KW"/>
</dbReference>
<evidence type="ECO:0000256" key="4">
    <source>
        <dbReference type="ARBA" id="ARBA00022475"/>
    </source>
</evidence>
<keyword evidence="4" id="KW-1003">Cell membrane</keyword>
<dbReference type="PROSITE" id="PS50893">
    <property type="entry name" value="ABC_TRANSPORTER_2"/>
    <property type="match status" value="1"/>
</dbReference>
<organism evidence="9 10">
    <name type="scientific">Lignipirellula cremea</name>
    <dbReference type="NCBI Taxonomy" id="2528010"/>
    <lineage>
        <taxon>Bacteria</taxon>
        <taxon>Pseudomonadati</taxon>
        <taxon>Planctomycetota</taxon>
        <taxon>Planctomycetia</taxon>
        <taxon>Pirellulales</taxon>
        <taxon>Pirellulaceae</taxon>
        <taxon>Lignipirellula</taxon>
    </lineage>
</organism>
<dbReference type="GO" id="GO:0015833">
    <property type="term" value="P:peptide transport"/>
    <property type="evidence" value="ECO:0007669"/>
    <property type="project" value="InterPro"/>
</dbReference>
<dbReference type="PROSITE" id="PS00211">
    <property type="entry name" value="ABC_TRANSPORTER_1"/>
    <property type="match status" value="1"/>
</dbReference>
<dbReference type="Gene3D" id="3.40.50.300">
    <property type="entry name" value="P-loop containing nucleotide triphosphate hydrolases"/>
    <property type="match status" value="1"/>
</dbReference>
<gene>
    <name evidence="9" type="primary">oppD</name>
    <name evidence="9" type="ORF">Pla8534_47180</name>
</gene>
<dbReference type="InterPro" id="IPR017871">
    <property type="entry name" value="ABC_transporter-like_CS"/>
</dbReference>
<dbReference type="PANTHER" id="PTHR43297:SF2">
    <property type="entry name" value="DIPEPTIDE TRANSPORT ATP-BINDING PROTEIN DPPD"/>
    <property type="match status" value="1"/>
</dbReference>
<reference evidence="9 10" key="1">
    <citation type="submission" date="2019-02" db="EMBL/GenBank/DDBJ databases">
        <title>Deep-cultivation of Planctomycetes and their phenomic and genomic characterization uncovers novel biology.</title>
        <authorList>
            <person name="Wiegand S."/>
            <person name="Jogler M."/>
            <person name="Boedeker C."/>
            <person name="Pinto D."/>
            <person name="Vollmers J."/>
            <person name="Rivas-Marin E."/>
            <person name="Kohn T."/>
            <person name="Peeters S.H."/>
            <person name="Heuer A."/>
            <person name="Rast P."/>
            <person name="Oberbeckmann S."/>
            <person name="Bunk B."/>
            <person name="Jeske O."/>
            <person name="Meyerdierks A."/>
            <person name="Storesund J.E."/>
            <person name="Kallscheuer N."/>
            <person name="Luecker S."/>
            <person name="Lage O.M."/>
            <person name="Pohl T."/>
            <person name="Merkel B.J."/>
            <person name="Hornburger P."/>
            <person name="Mueller R.-W."/>
            <person name="Bruemmer F."/>
            <person name="Labrenz M."/>
            <person name="Spormann A.M."/>
            <person name="Op den Camp H."/>
            <person name="Overmann J."/>
            <person name="Amann R."/>
            <person name="Jetten M.S.M."/>
            <person name="Mascher T."/>
            <person name="Medema M.H."/>
            <person name="Devos D.P."/>
            <person name="Kaster A.-K."/>
            <person name="Ovreas L."/>
            <person name="Rohde M."/>
            <person name="Galperin M.Y."/>
            <person name="Jogler C."/>
        </authorList>
    </citation>
    <scope>NUCLEOTIDE SEQUENCE [LARGE SCALE GENOMIC DNA]</scope>
    <source>
        <strain evidence="9 10">Pla85_3_4</strain>
    </source>
</reference>
<sequence length="353" mass="38433">MTGQPPASKPQPSVPASAAAPILRVEDLHVEFRTDDGVVKAVNGVSFAVAPGETLGIVGESGSGKSVTSLAIMGLIPNPPGKITSGRVFYGDQELTGLSQQEFGKIRGRRIAMIFQDPMTALNPFLTVEEQLSEVTMLHLGHTRKQAIAHAIDMLDLVGIAAPEKRVYDYPHKFSGGMRQRVMIAMALCCEPDILIADEPTTALDVTIQAQILDLMRTLQQKTRTAILFITHDLGVVANVCHRVQVMYGGRIVEQADADPLFANPRHPYTLGLLHSAPRWDASQTNRLTAIEGQPPNMAHPPSGCTFHPRCPYRIDRCEKEVPPLFDRPDQGRFACFVDVDKAEAKATPTDAS</sequence>
<keyword evidence="7" id="KW-0472">Membrane</keyword>
<evidence type="ECO:0000259" key="8">
    <source>
        <dbReference type="PROSITE" id="PS50893"/>
    </source>
</evidence>
<dbReference type="Pfam" id="PF08352">
    <property type="entry name" value="oligo_HPY"/>
    <property type="match status" value="1"/>
</dbReference>
<evidence type="ECO:0000313" key="9">
    <source>
        <dbReference type="EMBL" id="QDU96896.1"/>
    </source>
</evidence>
<evidence type="ECO:0000256" key="3">
    <source>
        <dbReference type="ARBA" id="ARBA00022448"/>
    </source>
</evidence>
<proteinExistence type="inferred from homology"/>
<dbReference type="InterPro" id="IPR003593">
    <property type="entry name" value="AAA+_ATPase"/>
</dbReference>
<feature type="domain" description="ABC transporter" evidence="8">
    <location>
        <begin position="23"/>
        <end position="274"/>
    </location>
</feature>
<dbReference type="GO" id="GO:0005886">
    <property type="term" value="C:plasma membrane"/>
    <property type="evidence" value="ECO:0007669"/>
    <property type="project" value="UniProtKB-SubCell"/>
</dbReference>
<keyword evidence="6 9" id="KW-0067">ATP-binding</keyword>
<keyword evidence="10" id="KW-1185">Reference proteome</keyword>
<dbReference type="FunFam" id="3.40.50.300:FF:000016">
    <property type="entry name" value="Oligopeptide ABC transporter ATP-binding component"/>
    <property type="match status" value="1"/>
</dbReference>
<comment type="similarity">
    <text evidence="2">Belongs to the ABC transporter superfamily.</text>
</comment>
<dbReference type="KEGG" id="lcre:Pla8534_47180"/>
<name>A0A518DYH8_9BACT</name>
<keyword evidence="5" id="KW-0547">Nucleotide-binding</keyword>
<evidence type="ECO:0000313" key="10">
    <source>
        <dbReference type="Proteomes" id="UP000317648"/>
    </source>
</evidence>
<evidence type="ECO:0000256" key="7">
    <source>
        <dbReference type="ARBA" id="ARBA00023136"/>
    </source>
</evidence>
<dbReference type="SMART" id="SM00382">
    <property type="entry name" value="AAA"/>
    <property type="match status" value="1"/>
</dbReference>
<dbReference type="NCBIfam" id="TIGR01727">
    <property type="entry name" value="oligo_HPY"/>
    <property type="match status" value="1"/>
</dbReference>
<evidence type="ECO:0000256" key="1">
    <source>
        <dbReference type="ARBA" id="ARBA00004417"/>
    </source>
</evidence>
<dbReference type="Pfam" id="PF00005">
    <property type="entry name" value="ABC_tran"/>
    <property type="match status" value="1"/>
</dbReference>
<dbReference type="GO" id="GO:0016887">
    <property type="term" value="F:ATP hydrolysis activity"/>
    <property type="evidence" value="ECO:0007669"/>
    <property type="project" value="InterPro"/>
</dbReference>
<dbReference type="CDD" id="cd03257">
    <property type="entry name" value="ABC_NikE_OppD_transporters"/>
    <property type="match status" value="1"/>
</dbReference>
<accession>A0A518DYH8</accession>
<dbReference type="InterPro" id="IPR013563">
    <property type="entry name" value="Oligopep_ABC_C"/>
</dbReference>
<dbReference type="SUPFAM" id="SSF52540">
    <property type="entry name" value="P-loop containing nucleoside triphosphate hydrolases"/>
    <property type="match status" value="1"/>
</dbReference>
<dbReference type="InterPro" id="IPR027417">
    <property type="entry name" value="P-loop_NTPase"/>
</dbReference>
<dbReference type="EMBL" id="CP036433">
    <property type="protein sequence ID" value="QDU96896.1"/>
    <property type="molecule type" value="Genomic_DNA"/>
</dbReference>
<evidence type="ECO:0000256" key="2">
    <source>
        <dbReference type="ARBA" id="ARBA00005417"/>
    </source>
</evidence>
<dbReference type="RefSeq" id="WP_145055592.1">
    <property type="nucleotide sequence ID" value="NZ_CP036433.1"/>
</dbReference>
<dbReference type="OrthoDB" id="9806285at2"/>
<comment type="subcellular location">
    <subcellularLocation>
        <location evidence="1">Cell inner membrane</location>
        <topology evidence="1">Peripheral membrane protein</topology>
    </subcellularLocation>
</comment>
<dbReference type="InterPro" id="IPR050388">
    <property type="entry name" value="ABC_Ni/Peptide_Import"/>
</dbReference>
<dbReference type="AlphaFoldDB" id="A0A518DYH8"/>
<dbReference type="InterPro" id="IPR003439">
    <property type="entry name" value="ABC_transporter-like_ATP-bd"/>
</dbReference>